<dbReference type="AlphaFoldDB" id="A0AAW1ID56"/>
<evidence type="ECO:0000313" key="4">
    <source>
        <dbReference type="Proteomes" id="UP001458880"/>
    </source>
</evidence>
<gene>
    <name evidence="3" type="ORF">QE152_g36539</name>
</gene>
<dbReference type="GO" id="GO:0023052">
    <property type="term" value="P:signaling"/>
    <property type="evidence" value="ECO:0007669"/>
    <property type="project" value="InterPro"/>
</dbReference>
<feature type="compositionally biased region" description="Basic and acidic residues" evidence="2">
    <location>
        <begin position="396"/>
        <end position="421"/>
    </location>
</feature>
<feature type="region of interest" description="Disordered" evidence="2">
    <location>
        <begin position="366"/>
        <end position="437"/>
    </location>
</feature>
<dbReference type="GO" id="GO:0060090">
    <property type="term" value="F:molecular adaptor activity"/>
    <property type="evidence" value="ECO:0007669"/>
    <property type="project" value="TreeGrafter"/>
</dbReference>
<dbReference type="PANTHER" id="PTHR12353">
    <property type="entry name" value="DISKS LARGE-ASSOCIATED PROTEIN DAP SAP90/PSD-95-ASSOCIATED PROTEIN"/>
    <property type="match status" value="1"/>
</dbReference>
<name>A0AAW1ID56_POPJA</name>
<evidence type="ECO:0000256" key="2">
    <source>
        <dbReference type="SAM" id="MobiDB-lite"/>
    </source>
</evidence>
<dbReference type="Proteomes" id="UP001458880">
    <property type="component" value="Unassembled WGS sequence"/>
</dbReference>
<feature type="compositionally biased region" description="Basic and acidic residues" evidence="2">
    <location>
        <begin position="115"/>
        <end position="136"/>
    </location>
</feature>
<proteinExistence type="inferred from homology"/>
<keyword evidence="4" id="KW-1185">Reference proteome</keyword>
<comment type="similarity">
    <text evidence="1">Belongs to the SAPAP family.</text>
</comment>
<dbReference type="PANTHER" id="PTHR12353:SF31">
    <property type="entry name" value="LD44824P"/>
    <property type="match status" value="1"/>
</dbReference>
<dbReference type="GO" id="GO:0099572">
    <property type="term" value="C:postsynaptic specialization"/>
    <property type="evidence" value="ECO:0007669"/>
    <property type="project" value="TreeGrafter"/>
</dbReference>
<evidence type="ECO:0000256" key="1">
    <source>
        <dbReference type="ARBA" id="ARBA00008839"/>
    </source>
</evidence>
<accession>A0AAW1ID56</accession>
<organism evidence="3 4">
    <name type="scientific">Popillia japonica</name>
    <name type="common">Japanese beetle</name>
    <dbReference type="NCBI Taxonomy" id="7064"/>
    <lineage>
        <taxon>Eukaryota</taxon>
        <taxon>Metazoa</taxon>
        <taxon>Ecdysozoa</taxon>
        <taxon>Arthropoda</taxon>
        <taxon>Hexapoda</taxon>
        <taxon>Insecta</taxon>
        <taxon>Pterygota</taxon>
        <taxon>Neoptera</taxon>
        <taxon>Endopterygota</taxon>
        <taxon>Coleoptera</taxon>
        <taxon>Polyphaga</taxon>
        <taxon>Scarabaeiformia</taxon>
        <taxon>Scarabaeidae</taxon>
        <taxon>Rutelinae</taxon>
        <taxon>Popillia</taxon>
    </lineage>
</organism>
<dbReference type="GO" id="GO:0098978">
    <property type="term" value="C:glutamatergic synapse"/>
    <property type="evidence" value="ECO:0007669"/>
    <property type="project" value="TreeGrafter"/>
</dbReference>
<dbReference type="EMBL" id="JASPKY010000651">
    <property type="protein sequence ID" value="KAK9687311.1"/>
    <property type="molecule type" value="Genomic_DNA"/>
</dbReference>
<sequence>MLSQFDHLVYHDWSEASSIGTLRSASIPPTSPEPRLPSYLSLACTVNGYSTTTNYDPESRLYRKWFQKCCHQEQKSIQEFNSVQEKSVIQQRVERLYGPGFLAQGFLLMKRQKSTHSETENLEKDTKNTQEKHSKSMNDQLLEDEPVESGIKQSTSSPTLPVFRHLRPEFRAQLPIVKSKKVIENNMQKSVTIPTIVDGVKINGHCNDVDKESCDKNSVILNGNSSINGNGVINGTQNVCDILDLESNSAEIAVKDGHYFLSILEKEATRLLGLADQAEKELEQEDLLEEAKGYLRSASGKAKLLVSQKMQQFRGLCTNNIKQVEGEAFPTTNEDLQGFWDMIMLQVDQIDTLFKELDKLRANNWQEEKPPVTTNGSSVKSKKIVKSNRPISATAEENRKVREAQRKKMLEERRKAMREQQNKPTRQSIEIFVPESS</sequence>
<comment type="caution">
    <text evidence="3">The sequence shown here is derived from an EMBL/GenBank/DDBJ whole genome shotgun (WGS) entry which is preliminary data.</text>
</comment>
<evidence type="ECO:0000313" key="3">
    <source>
        <dbReference type="EMBL" id="KAK9687311.1"/>
    </source>
</evidence>
<protein>
    <submittedName>
        <fullName evidence="3">Guanylate-kinase-associated protein (GKAP) protein</fullName>
    </submittedName>
</protein>
<reference evidence="3 4" key="1">
    <citation type="journal article" date="2024" name="BMC Genomics">
        <title>De novo assembly and annotation of Popillia japonica's genome with initial clues to its potential as an invasive pest.</title>
        <authorList>
            <person name="Cucini C."/>
            <person name="Boschi S."/>
            <person name="Funari R."/>
            <person name="Cardaioli E."/>
            <person name="Iannotti N."/>
            <person name="Marturano G."/>
            <person name="Paoli F."/>
            <person name="Bruttini M."/>
            <person name="Carapelli A."/>
            <person name="Frati F."/>
            <person name="Nardi F."/>
        </authorList>
    </citation>
    <scope>NUCLEOTIDE SEQUENCE [LARGE SCALE GENOMIC DNA]</scope>
    <source>
        <strain evidence="3">DMR45628</strain>
    </source>
</reference>
<dbReference type="InterPro" id="IPR005026">
    <property type="entry name" value="SAPAP"/>
</dbReference>
<dbReference type="Pfam" id="PF03359">
    <property type="entry name" value="GKAP"/>
    <property type="match status" value="1"/>
</dbReference>
<feature type="region of interest" description="Disordered" evidence="2">
    <location>
        <begin position="113"/>
        <end position="136"/>
    </location>
</feature>